<sequence>MLNWPKLILTGFLILVALLGWQSRNFEIDASPDTLLTQGNELYIQTQDVNQRYAPQEFLLLTYEPTAHPLYSEQTFDNVRALTDAVQAMERVESVRNMLNVPLFANVDTVRDVSGDLEDMTINAGEFTIEQIQQEFADHPVYEDLLVNSEQTATALQILFRSDERLQEINGRINDLNSASVERTLSDEEERERQSLVDEREPLEKALEETRIEEIDQLRAIAADYADEANIRLGGVHVIAYQLVEIISNDLTVFGAAIALMICLVLLILFRSVRWILIPVVCCICSVLPTIGLFALLGMKATVISANFIALQLILTLAIVIHLIVQYRQFAEGDNSLTQRELVRATLQEKMGPCFFAGITTSVGFAALIFSGIQPVISFGWMMITAMAVSIVVSLILFPVLIELLPREKVRKDLSPLTGLVKLFQAMVLRFRAVVIVLCLLILGVGVSGAMQLSVENSFINYFKPSTQIYQELAYIDQEFGGTTPLDVIYQLPEQPDNADIVMTAGSVLSMQQIQNRLERYEATGRILSPVNLTDLAREVNNDRPLTEYELTALYWMMDESFRDDLIGSFFNEDDNEVRFNIWVEDLTEGLNRADLLQNVKNDMSELGIDESEYQLTSLFMLYQDIMQKLADSQVTTLAIVYIALTLAFLLIFKSLGVALVAIAPNIMSTAAIFGVMGWVGLPLDLMTITIAAIVMGIAVDDTIHYVHRYLAELKKEGDAAEAVKRSHATVGMAMLYTSLLIGAGFSMLAFSDFVPSVVFGLLTALAMLLALLADLCLLPLLLSRFIKPAAQQ</sequence>
<feature type="transmembrane region" description="Helical" evidence="6">
    <location>
        <begin position="277"/>
        <end position="297"/>
    </location>
</feature>
<proteinExistence type="predicted"/>
<feature type="domain" description="SSD" evidence="7">
    <location>
        <begin position="625"/>
        <end position="785"/>
    </location>
</feature>
<gene>
    <name evidence="8" type="ORF">PHACT_08820</name>
</gene>
<accession>A0A1E8CP62</accession>
<comment type="caution">
    <text evidence="8">The sequence shown here is derived from an EMBL/GenBank/DDBJ whole genome shotgun (WGS) entry which is preliminary data.</text>
</comment>
<protein>
    <recommendedName>
        <fullName evidence="7">SSD domain-containing protein</fullName>
    </recommendedName>
</protein>
<dbReference type="InterPro" id="IPR050545">
    <property type="entry name" value="Mycobact_MmpL"/>
</dbReference>
<dbReference type="GO" id="GO:0005886">
    <property type="term" value="C:plasma membrane"/>
    <property type="evidence" value="ECO:0007669"/>
    <property type="project" value="UniProtKB-SubCell"/>
</dbReference>
<dbReference type="Gene3D" id="1.20.1640.10">
    <property type="entry name" value="Multidrug efflux transporter AcrB transmembrane domain"/>
    <property type="match status" value="2"/>
</dbReference>
<comment type="subcellular location">
    <subcellularLocation>
        <location evidence="1">Cell membrane</location>
        <topology evidence="1">Multi-pass membrane protein</topology>
    </subcellularLocation>
</comment>
<evidence type="ECO:0000256" key="2">
    <source>
        <dbReference type="ARBA" id="ARBA00022475"/>
    </source>
</evidence>
<keyword evidence="9" id="KW-1185">Reference proteome</keyword>
<feature type="transmembrane region" description="Helical" evidence="6">
    <location>
        <begin position="758"/>
        <end position="783"/>
    </location>
</feature>
<dbReference type="SUPFAM" id="SSF82866">
    <property type="entry name" value="Multidrug efflux transporter AcrB transmembrane domain"/>
    <property type="match status" value="2"/>
</dbReference>
<dbReference type="STRING" id="1524254.PHACT_08820"/>
<evidence type="ECO:0000313" key="8">
    <source>
        <dbReference type="EMBL" id="OFE14042.1"/>
    </source>
</evidence>
<evidence type="ECO:0000256" key="4">
    <source>
        <dbReference type="ARBA" id="ARBA00022989"/>
    </source>
</evidence>
<feature type="transmembrane region" description="Helical" evidence="6">
    <location>
        <begin position="379"/>
        <end position="402"/>
    </location>
</feature>
<feature type="transmembrane region" description="Helical" evidence="6">
    <location>
        <begin position="303"/>
        <end position="325"/>
    </location>
</feature>
<keyword evidence="5 6" id="KW-0472">Membrane</keyword>
<feature type="transmembrane region" description="Helical" evidence="6">
    <location>
        <begin position="660"/>
        <end position="680"/>
    </location>
</feature>
<reference evidence="9" key="1">
    <citation type="submission" date="2016-07" db="EMBL/GenBank/DDBJ databases">
        <authorList>
            <person name="Florea S."/>
            <person name="Webb J.S."/>
            <person name="Jaromczyk J."/>
            <person name="Schardl C.L."/>
        </authorList>
    </citation>
    <scope>NUCLEOTIDE SEQUENCE [LARGE SCALE GENOMIC DNA]</scope>
    <source>
        <strain evidence="9">KCTC 42131</strain>
    </source>
</reference>
<organism evidence="8 9">
    <name type="scientific">Pseudohongiella acticola</name>
    <dbReference type="NCBI Taxonomy" id="1524254"/>
    <lineage>
        <taxon>Bacteria</taxon>
        <taxon>Pseudomonadati</taxon>
        <taxon>Pseudomonadota</taxon>
        <taxon>Gammaproteobacteria</taxon>
        <taxon>Pseudomonadales</taxon>
        <taxon>Pseudohongiellaceae</taxon>
        <taxon>Pseudohongiella</taxon>
    </lineage>
</organism>
<feature type="transmembrane region" description="Helical" evidence="6">
    <location>
        <begin position="635"/>
        <end position="653"/>
    </location>
</feature>
<keyword evidence="2" id="KW-1003">Cell membrane</keyword>
<dbReference type="Proteomes" id="UP000175669">
    <property type="component" value="Unassembled WGS sequence"/>
</dbReference>
<feature type="transmembrane region" description="Helical" evidence="6">
    <location>
        <begin position="354"/>
        <end position="373"/>
    </location>
</feature>
<evidence type="ECO:0000313" key="9">
    <source>
        <dbReference type="Proteomes" id="UP000175669"/>
    </source>
</evidence>
<keyword evidence="4 6" id="KW-1133">Transmembrane helix</keyword>
<feature type="transmembrane region" description="Helical" evidence="6">
    <location>
        <begin position="686"/>
        <end position="708"/>
    </location>
</feature>
<dbReference type="InterPro" id="IPR004869">
    <property type="entry name" value="MMPL_dom"/>
</dbReference>
<keyword evidence="3 6" id="KW-0812">Transmembrane</keyword>
<dbReference type="AlphaFoldDB" id="A0A1E8CP62"/>
<dbReference type="PANTHER" id="PTHR33406">
    <property type="entry name" value="MEMBRANE PROTEIN MJ1562-RELATED"/>
    <property type="match status" value="1"/>
</dbReference>
<feature type="transmembrane region" description="Helical" evidence="6">
    <location>
        <begin position="251"/>
        <end position="270"/>
    </location>
</feature>
<dbReference type="OrthoDB" id="9759187at2"/>
<dbReference type="Pfam" id="PF03176">
    <property type="entry name" value="MMPL"/>
    <property type="match status" value="2"/>
</dbReference>
<evidence type="ECO:0000256" key="1">
    <source>
        <dbReference type="ARBA" id="ARBA00004651"/>
    </source>
</evidence>
<name>A0A1E8CP62_9GAMM</name>
<evidence type="ECO:0000259" key="7">
    <source>
        <dbReference type="PROSITE" id="PS50156"/>
    </source>
</evidence>
<dbReference type="PROSITE" id="PS50156">
    <property type="entry name" value="SSD"/>
    <property type="match status" value="1"/>
</dbReference>
<evidence type="ECO:0000256" key="3">
    <source>
        <dbReference type="ARBA" id="ARBA00022692"/>
    </source>
</evidence>
<feature type="transmembrane region" description="Helical" evidence="6">
    <location>
        <begin position="729"/>
        <end position="752"/>
    </location>
</feature>
<dbReference type="InterPro" id="IPR000731">
    <property type="entry name" value="SSD"/>
</dbReference>
<evidence type="ECO:0000256" key="6">
    <source>
        <dbReference type="SAM" id="Phobius"/>
    </source>
</evidence>
<dbReference type="EMBL" id="MASR01000001">
    <property type="protein sequence ID" value="OFE14042.1"/>
    <property type="molecule type" value="Genomic_DNA"/>
</dbReference>
<feature type="transmembrane region" description="Helical" evidence="6">
    <location>
        <begin position="431"/>
        <end position="451"/>
    </location>
</feature>
<evidence type="ECO:0000256" key="5">
    <source>
        <dbReference type="ARBA" id="ARBA00023136"/>
    </source>
</evidence>
<dbReference type="PANTHER" id="PTHR33406:SF12">
    <property type="entry name" value="BLR2997 PROTEIN"/>
    <property type="match status" value="1"/>
</dbReference>